<dbReference type="EMBL" id="JBBXMP010000206">
    <property type="protein sequence ID" value="KAL0059790.1"/>
    <property type="molecule type" value="Genomic_DNA"/>
</dbReference>
<evidence type="ECO:0000313" key="3">
    <source>
        <dbReference type="EMBL" id="KAL0059790.1"/>
    </source>
</evidence>
<dbReference type="InterPro" id="IPR001245">
    <property type="entry name" value="Ser-Thr/Tyr_kinase_cat_dom"/>
</dbReference>
<dbReference type="Proteomes" id="UP001437256">
    <property type="component" value="Unassembled WGS sequence"/>
</dbReference>
<sequence>MSTYNKEEPDNFPTQQWTGRLGASMKTRSNPTLTKSKYKVESKETAGMKDKEKKSPQKEPREQLDVTKDSRKAVNVEGLTPGATQAEELQRIQAFFKDAEKCRKVTETKGDEAQRWLDLLQALANYPEIPRQSRSTIVTVMIHLSRKSGMCPKCLKINNVERLGSHPVAGGGFGDVWKGKIGDEIVGLKVVRAFQLSDVQRLIKEYMQEAIVWQQLRHPNLLPFVGMYYFGDQLCLVSPWMEQGNLVTYLKNASPEEVDRVQLAYDVAAGLSYLHATKIVHGDMKGIFAGRVPFQELGEGAVIVAVVVDLKHPSRPEDLEIDDAIWELMTLCWNFDPSLRPTAADTLARIRRLSSTQGGSGNIQDAPDWKASNVDAIRSNVEHPPLDLGILDQL</sequence>
<feature type="domain" description="Protein kinase" evidence="2">
    <location>
        <begin position="162"/>
        <end position="394"/>
    </location>
</feature>
<feature type="region of interest" description="Disordered" evidence="1">
    <location>
        <begin position="1"/>
        <end position="73"/>
    </location>
</feature>
<protein>
    <recommendedName>
        <fullName evidence="2">Protein kinase domain-containing protein</fullName>
    </recommendedName>
</protein>
<dbReference type="PANTHER" id="PTHR44329:SF214">
    <property type="entry name" value="PROTEIN KINASE DOMAIN-CONTAINING PROTEIN"/>
    <property type="match status" value="1"/>
</dbReference>
<evidence type="ECO:0000313" key="4">
    <source>
        <dbReference type="Proteomes" id="UP001437256"/>
    </source>
</evidence>
<feature type="compositionally biased region" description="Basic and acidic residues" evidence="1">
    <location>
        <begin position="38"/>
        <end position="73"/>
    </location>
</feature>
<dbReference type="InterPro" id="IPR051681">
    <property type="entry name" value="Ser/Thr_Kinases-Pseudokinases"/>
</dbReference>
<dbReference type="Gene3D" id="1.10.510.10">
    <property type="entry name" value="Transferase(Phosphotransferase) domain 1"/>
    <property type="match status" value="2"/>
</dbReference>
<accession>A0ABR2ZDN3</accession>
<dbReference type="PANTHER" id="PTHR44329">
    <property type="entry name" value="SERINE/THREONINE-PROTEIN KINASE TNNI3K-RELATED"/>
    <property type="match status" value="1"/>
</dbReference>
<gene>
    <name evidence="3" type="ORF">AAF712_013431</name>
</gene>
<name>A0ABR2ZDN3_9AGAR</name>
<evidence type="ECO:0000259" key="2">
    <source>
        <dbReference type="PROSITE" id="PS50011"/>
    </source>
</evidence>
<dbReference type="SUPFAM" id="SSF56112">
    <property type="entry name" value="Protein kinase-like (PK-like)"/>
    <property type="match status" value="1"/>
</dbReference>
<dbReference type="InterPro" id="IPR011009">
    <property type="entry name" value="Kinase-like_dom_sf"/>
</dbReference>
<dbReference type="InterPro" id="IPR000719">
    <property type="entry name" value="Prot_kinase_dom"/>
</dbReference>
<evidence type="ECO:0000256" key="1">
    <source>
        <dbReference type="SAM" id="MobiDB-lite"/>
    </source>
</evidence>
<dbReference type="Pfam" id="PF07714">
    <property type="entry name" value="PK_Tyr_Ser-Thr"/>
    <property type="match status" value="1"/>
</dbReference>
<dbReference type="PROSITE" id="PS50011">
    <property type="entry name" value="PROTEIN_KINASE_DOM"/>
    <property type="match status" value="1"/>
</dbReference>
<reference evidence="3 4" key="1">
    <citation type="submission" date="2024-05" db="EMBL/GenBank/DDBJ databases">
        <title>A draft genome resource for the thread blight pathogen Marasmius tenuissimus strain MS-2.</title>
        <authorList>
            <person name="Yulfo-Soto G.E."/>
            <person name="Baruah I.K."/>
            <person name="Amoako-Attah I."/>
            <person name="Bukari Y."/>
            <person name="Meinhardt L.W."/>
            <person name="Bailey B.A."/>
            <person name="Cohen S.P."/>
        </authorList>
    </citation>
    <scope>NUCLEOTIDE SEQUENCE [LARGE SCALE GENOMIC DNA]</scope>
    <source>
        <strain evidence="3 4">MS-2</strain>
    </source>
</reference>
<feature type="compositionally biased region" description="Polar residues" evidence="1">
    <location>
        <begin position="26"/>
        <end position="35"/>
    </location>
</feature>
<organism evidence="3 4">
    <name type="scientific">Marasmius tenuissimus</name>
    <dbReference type="NCBI Taxonomy" id="585030"/>
    <lineage>
        <taxon>Eukaryota</taxon>
        <taxon>Fungi</taxon>
        <taxon>Dikarya</taxon>
        <taxon>Basidiomycota</taxon>
        <taxon>Agaricomycotina</taxon>
        <taxon>Agaricomycetes</taxon>
        <taxon>Agaricomycetidae</taxon>
        <taxon>Agaricales</taxon>
        <taxon>Marasmiineae</taxon>
        <taxon>Marasmiaceae</taxon>
        <taxon>Marasmius</taxon>
    </lineage>
</organism>
<keyword evidence="4" id="KW-1185">Reference proteome</keyword>
<comment type="caution">
    <text evidence="3">The sequence shown here is derived from an EMBL/GenBank/DDBJ whole genome shotgun (WGS) entry which is preliminary data.</text>
</comment>
<proteinExistence type="predicted"/>